<dbReference type="AlphaFoldDB" id="A0A558AIL3"/>
<dbReference type="OrthoDB" id="9784302at2"/>
<organism evidence="2 3">
    <name type="scientific">Amycolatopsis acidiphila</name>
    <dbReference type="NCBI Taxonomy" id="715473"/>
    <lineage>
        <taxon>Bacteria</taxon>
        <taxon>Bacillati</taxon>
        <taxon>Actinomycetota</taxon>
        <taxon>Actinomycetes</taxon>
        <taxon>Pseudonocardiales</taxon>
        <taxon>Pseudonocardiaceae</taxon>
        <taxon>Amycolatopsis</taxon>
    </lineage>
</organism>
<dbReference type="InterPro" id="IPR018634">
    <property type="entry name" value="ChrB_C"/>
</dbReference>
<evidence type="ECO:0000313" key="3">
    <source>
        <dbReference type="Proteomes" id="UP000318578"/>
    </source>
</evidence>
<protein>
    <submittedName>
        <fullName evidence="2">Chromate resistance protein</fullName>
    </submittedName>
</protein>
<dbReference type="RefSeq" id="WP_144635898.1">
    <property type="nucleotide sequence ID" value="NZ_BNAX01000018.1"/>
</dbReference>
<evidence type="ECO:0000313" key="2">
    <source>
        <dbReference type="EMBL" id="TVT24106.1"/>
    </source>
</evidence>
<gene>
    <name evidence="2" type="ORF">FNH06_07865</name>
</gene>
<proteinExistence type="predicted"/>
<comment type="caution">
    <text evidence="2">The sequence shown here is derived from an EMBL/GenBank/DDBJ whole genome shotgun (WGS) entry which is preliminary data.</text>
</comment>
<dbReference type="Pfam" id="PF09828">
    <property type="entry name" value="ChrB_C"/>
    <property type="match status" value="1"/>
</dbReference>
<name>A0A558AIL3_9PSEU</name>
<evidence type="ECO:0000259" key="1">
    <source>
        <dbReference type="Pfam" id="PF09828"/>
    </source>
</evidence>
<keyword evidence="3" id="KW-1185">Reference proteome</keyword>
<sequence length="177" mass="19686">MRWVTRENVHLDRVASPWLIRRFIDPEAEFLFIDPERPWPDDAIPFALPGAELGMHDENGSTFDKLMAHYRIDDPVVADIAGVVRAGIRHLFGEDQAGASAETVGLGVALLALSEGVMVVAPGDHRNVAASTVVYDALYAYFWGRRHDPRVGPASFWERMAALRESCPSFPCGLERK</sequence>
<accession>A0A558AIL3</accession>
<reference evidence="2 3" key="1">
    <citation type="submission" date="2019-07" db="EMBL/GenBank/DDBJ databases">
        <title>New species of Amycolatopsis and Streptomyces.</title>
        <authorList>
            <person name="Duangmal K."/>
            <person name="Teo W.F.A."/>
            <person name="Lipun K."/>
        </authorList>
    </citation>
    <scope>NUCLEOTIDE SEQUENCE [LARGE SCALE GENOMIC DNA]</scope>
    <source>
        <strain evidence="2 3">JCM 30562</strain>
    </source>
</reference>
<dbReference type="EMBL" id="VJZA01000008">
    <property type="protein sequence ID" value="TVT24106.1"/>
    <property type="molecule type" value="Genomic_DNA"/>
</dbReference>
<dbReference type="Proteomes" id="UP000318578">
    <property type="component" value="Unassembled WGS sequence"/>
</dbReference>
<feature type="domain" description="ChrB C-terminal" evidence="1">
    <location>
        <begin position="3"/>
        <end position="142"/>
    </location>
</feature>